<dbReference type="RefSeq" id="WP_072659862.1">
    <property type="nucleotide sequence ID" value="NZ_BDFD01000012.1"/>
</dbReference>
<feature type="modified residue" description="4-aspartylphosphate" evidence="4">
    <location>
        <position position="488"/>
    </location>
</feature>
<dbReference type="SMART" id="SM00448">
    <property type="entry name" value="REC"/>
    <property type="match status" value="1"/>
</dbReference>
<comment type="caution">
    <text evidence="10">The sequence shown here is derived from an EMBL/GenBank/DDBJ whole genome shotgun (WGS) entry which is preliminary data.</text>
</comment>
<dbReference type="InterPro" id="IPR035965">
    <property type="entry name" value="PAS-like_dom_sf"/>
</dbReference>
<feature type="coiled-coil region" evidence="5">
    <location>
        <begin position="2"/>
        <end position="58"/>
    </location>
</feature>
<organism evidence="10 11">
    <name type="scientific">Mariprofundus micogutta</name>
    <dbReference type="NCBI Taxonomy" id="1921010"/>
    <lineage>
        <taxon>Bacteria</taxon>
        <taxon>Pseudomonadati</taxon>
        <taxon>Pseudomonadota</taxon>
        <taxon>Candidatius Mariprofundia</taxon>
        <taxon>Mariprofundales</taxon>
        <taxon>Mariprofundaceae</taxon>
        <taxon>Mariprofundus</taxon>
    </lineage>
</organism>
<name>A0A1L8CNN9_9PROT</name>
<dbReference type="SMART" id="SM00387">
    <property type="entry name" value="HATPase_c"/>
    <property type="match status" value="1"/>
</dbReference>
<dbReference type="Gene3D" id="1.10.287.130">
    <property type="match status" value="1"/>
</dbReference>
<keyword evidence="5" id="KW-0175">Coiled coil</keyword>
<evidence type="ECO:0000256" key="1">
    <source>
        <dbReference type="ARBA" id="ARBA00000085"/>
    </source>
</evidence>
<evidence type="ECO:0000256" key="5">
    <source>
        <dbReference type="SAM" id="Coils"/>
    </source>
</evidence>
<protein>
    <recommendedName>
        <fullName evidence="2">histidine kinase</fullName>
        <ecNumber evidence="2">2.7.13.3</ecNumber>
    </recommendedName>
</protein>
<dbReference type="Gene3D" id="3.30.565.10">
    <property type="entry name" value="Histidine kinase-like ATPase, C-terminal domain"/>
    <property type="match status" value="1"/>
</dbReference>
<evidence type="ECO:0000256" key="3">
    <source>
        <dbReference type="ARBA" id="ARBA00022553"/>
    </source>
</evidence>
<keyword evidence="3 4" id="KW-0597">Phosphoprotein</keyword>
<dbReference type="NCBIfam" id="TIGR00229">
    <property type="entry name" value="sensory_box"/>
    <property type="match status" value="1"/>
</dbReference>
<dbReference type="EMBL" id="BDFD01000012">
    <property type="protein sequence ID" value="GAV20542.1"/>
    <property type="molecule type" value="Genomic_DNA"/>
</dbReference>
<dbReference type="InterPro" id="IPR011006">
    <property type="entry name" value="CheY-like_superfamily"/>
</dbReference>
<feature type="domain" description="PAS" evidence="8">
    <location>
        <begin position="51"/>
        <end position="97"/>
    </location>
</feature>
<dbReference type="InterPro" id="IPR000700">
    <property type="entry name" value="PAS-assoc_C"/>
</dbReference>
<dbReference type="Proteomes" id="UP000231632">
    <property type="component" value="Unassembled WGS sequence"/>
</dbReference>
<accession>A0A1L8CNN9</accession>
<dbReference type="CDD" id="cd00082">
    <property type="entry name" value="HisKA"/>
    <property type="match status" value="1"/>
</dbReference>
<reference evidence="10 11" key="1">
    <citation type="journal article" date="2017" name="Arch. Microbiol.">
        <title>Mariprofundus micogutta sp. nov., a novel iron-oxidizing zetaproteobacterium isolated from a deep-sea hydrothermal field at the Bayonnaise knoll of the Izu-Ogasawara arc, and a description of Mariprofundales ord. nov. and Zetaproteobacteria classis nov.</title>
        <authorList>
            <person name="Makita H."/>
            <person name="Tanaka E."/>
            <person name="Mitsunobu S."/>
            <person name="Miyazaki M."/>
            <person name="Nunoura T."/>
            <person name="Uematsu K."/>
            <person name="Takaki Y."/>
            <person name="Nishi S."/>
            <person name="Shimamura S."/>
            <person name="Takai K."/>
        </authorList>
    </citation>
    <scope>NUCLEOTIDE SEQUENCE [LARGE SCALE GENOMIC DNA]</scope>
    <source>
        <strain evidence="10 11">ET2</strain>
    </source>
</reference>
<dbReference type="Pfam" id="PF00072">
    <property type="entry name" value="Response_reg"/>
    <property type="match status" value="1"/>
</dbReference>
<feature type="domain" description="PAC" evidence="9">
    <location>
        <begin position="122"/>
        <end position="176"/>
    </location>
</feature>
<dbReference type="InterPro" id="IPR001610">
    <property type="entry name" value="PAC"/>
</dbReference>
<dbReference type="AlphaFoldDB" id="A0A1L8CNN9"/>
<dbReference type="SUPFAM" id="SSF55874">
    <property type="entry name" value="ATPase domain of HSP90 chaperone/DNA topoisomerase II/histidine kinase"/>
    <property type="match status" value="1"/>
</dbReference>
<dbReference type="EC" id="2.7.13.3" evidence="2"/>
<dbReference type="SUPFAM" id="SSF55785">
    <property type="entry name" value="PYP-like sensor domain (PAS domain)"/>
    <property type="match status" value="1"/>
</dbReference>
<dbReference type="InterPro" id="IPR001789">
    <property type="entry name" value="Sig_transdc_resp-reg_receiver"/>
</dbReference>
<dbReference type="PROSITE" id="PS50113">
    <property type="entry name" value="PAC"/>
    <property type="match status" value="1"/>
</dbReference>
<dbReference type="SMART" id="SM00086">
    <property type="entry name" value="PAC"/>
    <property type="match status" value="1"/>
</dbReference>
<dbReference type="SMART" id="SM00091">
    <property type="entry name" value="PAS"/>
    <property type="match status" value="1"/>
</dbReference>
<evidence type="ECO:0000259" key="8">
    <source>
        <dbReference type="PROSITE" id="PS50112"/>
    </source>
</evidence>
<dbReference type="CDD" id="cd00130">
    <property type="entry name" value="PAS"/>
    <property type="match status" value="1"/>
</dbReference>
<dbReference type="PROSITE" id="PS50110">
    <property type="entry name" value="RESPONSE_REGULATORY"/>
    <property type="match status" value="1"/>
</dbReference>
<dbReference type="SUPFAM" id="SSF52172">
    <property type="entry name" value="CheY-like"/>
    <property type="match status" value="1"/>
</dbReference>
<dbReference type="SUPFAM" id="SSF47384">
    <property type="entry name" value="Homodimeric domain of signal transducing histidine kinase"/>
    <property type="match status" value="1"/>
</dbReference>
<evidence type="ECO:0000256" key="4">
    <source>
        <dbReference type="PROSITE-ProRule" id="PRU00169"/>
    </source>
</evidence>
<evidence type="ECO:0000313" key="11">
    <source>
        <dbReference type="Proteomes" id="UP000231632"/>
    </source>
</evidence>
<dbReference type="InterPro" id="IPR000014">
    <property type="entry name" value="PAS"/>
</dbReference>
<dbReference type="Gene3D" id="3.30.450.20">
    <property type="entry name" value="PAS domain"/>
    <property type="match status" value="1"/>
</dbReference>
<dbReference type="Pfam" id="PF13426">
    <property type="entry name" value="PAS_9"/>
    <property type="match status" value="1"/>
</dbReference>
<dbReference type="Pfam" id="PF02518">
    <property type="entry name" value="HATPase_c"/>
    <property type="match status" value="1"/>
</dbReference>
<evidence type="ECO:0000259" key="6">
    <source>
        <dbReference type="PROSITE" id="PS50109"/>
    </source>
</evidence>
<dbReference type="PANTHER" id="PTHR43065">
    <property type="entry name" value="SENSOR HISTIDINE KINASE"/>
    <property type="match status" value="1"/>
</dbReference>
<sequence>MVNDSQQRVQKLLNTIDSLSASGVSEQVRELLELNQKLQSEIIEREKAESELLKLSQAVEHAGDAVLITDRNANIEYVNPAFTLVTGYKAEEVIGKNPRILKSTAQDESVYTDLWQTISNGKTWRGSMIERRKNGTFYPANISIAPIKNHNGEITHFVSIQHDASERQELEERMRESQKMEALGVLVGGIAHDFNNMLTGLTGNLFIARRKLKDNEAASDSIANAEQITKTASEMVKQLLKFARKDVIQVHPFEFKPFIRQAIQLAEISIPDDIQVLFKICDDELIVQADTTQLQQIIMNLFNNARDALIEKSDAQKTISLTVSSYKPDSAFKQRFTCLTSDKMVHLTVADNGCGIPAEHINKVTEPFFTTKGVGKGTGLGLSMVYSSIRSLGGILDITSTVGEGTVFHIYLPTIKSDALYNHSENDNHISYGKGESILIVDDDPVVRMSGRSVLESLGYKVFEASDGFEAVQTFNRHQHDIDLVILDLIMPRLGGVQAAERMREINPALPTIFVTSYEQKSLQQHQPKPGSVTLSKPYSIHNLSQTLRSQLQN</sequence>
<dbReference type="InterPro" id="IPR004358">
    <property type="entry name" value="Sig_transdc_His_kin-like_C"/>
</dbReference>
<dbReference type="Gene3D" id="3.40.50.2300">
    <property type="match status" value="1"/>
</dbReference>
<proteinExistence type="predicted"/>
<dbReference type="GO" id="GO:0000155">
    <property type="term" value="F:phosphorelay sensor kinase activity"/>
    <property type="evidence" value="ECO:0007669"/>
    <property type="project" value="InterPro"/>
</dbReference>
<evidence type="ECO:0000259" key="7">
    <source>
        <dbReference type="PROSITE" id="PS50110"/>
    </source>
</evidence>
<keyword evidence="11" id="KW-1185">Reference proteome</keyword>
<dbReference type="PRINTS" id="PR00344">
    <property type="entry name" value="BCTRLSENSOR"/>
</dbReference>
<dbReference type="PANTHER" id="PTHR43065:SF42">
    <property type="entry name" value="TWO-COMPONENT SENSOR PPRA"/>
    <property type="match status" value="1"/>
</dbReference>
<feature type="domain" description="Response regulatory" evidence="7">
    <location>
        <begin position="437"/>
        <end position="552"/>
    </location>
</feature>
<dbReference type="PROSITE" id="PS50109">
    <property type="entry name" value="HIS_KIN"/>
    <property type="match status" value="1"/>
</dbReference>
<evidence type="ECO:0000256" key="2">
    <source>
        <dbReference type="ARBA" id="ARBA00012438"/>
    </source>
</evidence>
<dbReference type="InterPro" id="IPR036890">
    <property type="entry name" value="HATPase_C_sf"/>
</dbReference>
<comment type="catalytic activity">
    <reaction evidence="1">
        <text>ATP + protein L-histidine = ADP + protein N-phospho-L-histidine.</text>
        <dbReference type="EC" id="2.7.13.3"/>
    </reaction>
</comment>
<dbReference type="InterPro" id="IPR003594">
    <property type="entry name" value="HATPase_dom"/>
</dbReference>
<gene>
    <name evidence="10" type="ORF">MMIC_P1511</name>
</gene>
<feature type="domain" description="Histidine kinase" evidence="6">
    <location>
        <begin position="189"/>
        <end position="416"/>
    </location>
</feature>
<evidence type="ECO:0000313" key="10">
    <source>
        <dbReference type="EMBL" id="GAV20542.1"/>
    </source>
</evidence>
<dbReference type="InterPro" id="IPR005467">
    <property type="entry name" value="His_kinase_dom"/>
</dbReference>
<dbReference type="STRING" id="1921010.MMIC_P1511"/>
<evidence type="ECO:0000259" key="9">
    <source>
        <dbReference type="PROSITE" id="PS50113"/>
    </source>
</evidence>
<dbReference type="InterPro" id="IPR003661">
    <property type="entry name" value="HisK_dim/P_dom"/>
</dbReference>
<dbReference type="InterPro" id="IPR036097">
    <property type="entry name" value="HisK_dim/P_sf"/>
</dbReference>
<dbReference type="PROSITE" id="PS50112">
    <property type="entry name" value="PAS"/>
    <property type="match status" value="1"/>
</dbReference>